<gene>
    <name evidence="12" type="ORF">V6N12_049324</name>
</gene>
<evidence type="ECO:0000256" key="5">
    <source>
        <dbReference type="ARBA" id="ARBA00022630"/>
    </source>
</evidence>
<keyword evidence="8" id="KW-0472">Membrane</keyword>
<evidence type="ECO:0000259" key="11">
    <source>
        <dbReference type="Pfam" id="PF08491"/>
    </source>
</evidence>
<comment type="catalytic activity">
    <reaction evidence="9 10">
        <text>squalene + reduced [NADPH--hemoprotein reductase] + O2 = (S)-2,3-epoxysqualene + oxidized [NADPH--hemoprotein reductase] + H2O + H(+)</text>
        <dbReference type="Rhea" id="RHEA:25282"/>
        <dbReference type="Rhea" id="RHEA-COMP:11964"/>
        <dbReference type="Rhea" id="RHEA-COMP:11965"/>
        <dbReference type="ChEBI" id="CHEBI:15377"/>
        <dbReference type="ChEBI" id="CHEBI:15378"/>
        <dbReference type="ChEBI" id="CHEBI:15379"/>
        <dbReference type="ChEBI" id="CHEBI:15440"/>
        <dbReference type="ChEBI" id="CHEBI:15441"/>
        <dbReference type="ChEBI" id="CHEBI:57618"/>
        <dbReference type="ChEBI" id="CHEBI:58210"/>
        <dbReference type="EC" id="1.14.14.17"/>
    </reaction>
</comment>
<dbReference type="EC" id="1.14.14.17" evidence="4 10"/>
<reference evidence="12 13" key="1">
    <citation type="journal article" date="2024" name="G3 (Bethesda)">
        <title>Genome assembly of Hibiscus sabdariffa L. provides insights into metabolisms of medicinal natural products.</title>
        <authorList>
            <person name="Kim T."/>
        </authorList>
    </citation>
    <scope>NUCLEOTIDE SEQUENCE [LARGE SCALE GENOMIC DNA]</scope>
    <source>
        <strain evidence="12">TK-2024</strain>
        <tissue evidence="12">Old leaves</tissue>
    </source>
</reference>
<name>A0ABR2CBG7_9ROSI</name>
<comment type="cofactor">
    <cofactor evidence="1 10">
        <name>FAD</name>
        <dbReference type="ChEBI" id="CHEBI:57692"/>
    </cofactor>
</comment>
<evidence type="ECO:0000256" key="3">
    <source>
        <dbReference type="ARBA" id="ARBA00008802"/>
    </source>
</evidence>
<dbReference type="PRINTS" id="PR00420">
    <property type="entry name" value="RNGMNOXGNASE"/>
</dbReference>
<dbReference type="InterPro" id="IPR013698">
    <property type="entry name" value="Squalene_epoxidase"/>
</dbReference>
<comment type="pathway">
    <text evidence="2">Terpene metabolism; lanosterol biosynthesis; lanosterol from farnesyl diphosphate: step 2/3.</text>
</comment>
<comment type="similarity">
    <text evidence="3 10">Belongs to the squalene monooxygenase family.</text>
</comment>
<dbReference type="PANTHER" id="PTHR10835">
    <property type="entry name" value="SQUALENE MONOOXYGENASE"/>
    <property type="match status" value="1"/>
</dbReference>
<evidence type="ECO:0000256" key="6">
    <source>
        <dbReference type="ARBA" id="ARBA00022827"/>
    </source>
</evidence>
<sequence>MAEHYKVGAASVIARLVELVFWYYNSLVRLWGLKKQKTPASMEEYCVNKHGDREAVETTDIIIVGAGVAGAALAYSLGKDGRRVHVIERDMNAPRRIAGENLMPGGYLKLIELGLEDCVDEIDAQKFLGYVLYKDGNSITVSFPLDKFPSDVAGRSFHNGRFVQKLREKAASLQNVSLEQGTVTSLIEENETVKGVHYKDKTGRLMTAHAPLTVVCDGCFSNLRRSLCNPEVDVPSYFVGFRLTDCKLPKENYGAVILADPSPILLYNISSTEVRCMVDIPSRNLPSVSDGEMAHYLRTLVAPKVPPELYTAFMSAIEKKDNIRVVPSKIMAAAPNPIPGALLIGDAFNMRHPLTGGGMTVALSDVVLLRDLLRPLRDLFDPYAISKYLESFYTLRKPMSSTINIAANVLQKVFRASSDPTMEDMQQAYFGYLGLGGALSNGVSAVLSGLCPRPSSLAFHFVAMTIYGVGRLLLPFPSPKRLWNGAKLLWVASSILFPFIWSEGVRQMFFPLTVPAYYRTPPGNKVIKV</sequence>
<dbReference type="PANTHER" id="PTHR10835:SF8">
    <property type="entry name" value="SQUALENE MONOOXYGENASE"/>
    <property type="match status" value="1"/>
</dbReference>
<keyword evidence="13" id="KW-1185">Reference proteome</keyword>
<evidence type="ECO:0000256" key="8">
    <source>
        <dbReference type="ARBA" id="ARBA00023136"/>
    </source>
</evidence>
<dbReference type="EMBL" id="JBBPBM010000057">
    <property type="protein sequence ID" value="KAK8516601.1"/>
    <property type="molecule type" value="Genomic_DNA"/>
</dbReference>
<protein>
    <recommendedName>
        <fullName evidence="4 10">Squalene monooxygenase</fullName>
        <ecNumber evidence="4 10">1.14.14.17</ecNumber>
    </recommendedName>
</protein>
<evidence type="ECO:0000256" key="10">
    <source>
        <dbReference type="RuleBase" id="RU367121"/>
    </source>
</evidence>
<dbReference type="InterPro" id="IPR036188">
    <property type="entry name" value="FAD/NAD-bd_sf"/>
</dbReference>
<comment type="function">
    <text evidence="10">Catalyzes the stereospecific oxidation of squalene to (S)-2,3-epoxysqualene, and is considered to be a rate-limiting enzyme in steroid biosynthesis.</text>
</comment>
<keyword evidence="7 10" id="KW-0560">Oxidoreductase</keyword>
<feature type="domain" description="Squalene epoxidase" evidence="11">
    <location>
        <begin position="209"/>
        <end position="483"/>
    </location>
</feature>
<keyword evidence="5 10" id="KW-0285">Flavoprotein</keyword>
<dbReference type="InterPro" id="IPR040125">
    <property type="entry name" value="Squalene_monox"/>
</dbReference>
<evidence type="ECO:0000313" key="13">
    <source>
        <dbReference type="Proteomes" id="UP001472677"/>
    </source>
</evidence>
<evidence type="ECO:0000256" key="1">
    <source>
        <dbReference type="ARBA" id="ARBA00001974"/>
    </source>
</evidence>
<comment type="caution">
    <text evidence="12">The sequence shown here is derived from an EMBL/GenBank/DDBJ whole genome shotgun (WGS) entry which is preliminary data.</text>
</comment>
<dbReference type="Gene3D" id="3.30.9.100">
    <property type="match status" value="1"/>
</dbReference>
<evidence type="ECO:0000256" key="7">
    <source>
        <dbReference type="ARBA" id="ARBA00023002"/>
    </source>
</evidence>
<evidence type="ECO:0000256" key="9">
    <source>
        <dbReference type="ARBA" id="ARBA00048658"/>
    </source>
</evidence>
<dbReference type="Pfam" id="PF08491">
    <property type="entry name" value="SE"/>
    <property type="match status" value="1"/>
</dbReference>
<proteinExistence type="inferred from homology"/>
<organism evidence="12 13">
    <name type="scientific">Hibiscus sabdariffa</name>
    <name type="common">roselle</name>
    <dbReference type="NCBI Taxonomy" id="183260"/>
    <lineage>
        <taxon>Eukaryota</taxon>
        <taxon>Viridiplantae</taxon>
        <taxon>Streptophyta</taxon>
        <taxon>Embryophyta</taxon>
        <taxon>Tracheophyta</taxon>
        <taxon>Spermatophyta</taxon>
        <taxon>Magnoliopsida</taxon>
        <taxon>eudicotyledons</taxon>
        <taxon>Gunneridae</taxon>
        <taxon>Pentapetalae</taxon>
        <taxon>rosids</taxon>
        <taxon>malvids</taxon>
        <taxon>Malvales</taxon>
        <taxon>Malvaceae</taxon>
        <taxon>Malvoideae</taxon>
        <taxon>Hibiscus</taxon>
    </lineage>
</organism>
<comment type="subcellular location">
    <subcellularLocation>
        <location evidence="10">Membrane</location>
        <topology evidence="10">Multi-pass membrane protein</topology>
    </subcellularLocation>
</comment>
<dbReference type="SUPFAM" id="SSF51905">
    <property type="entry name" value="FAD/NAD(P)-binding domain"/>
    <property type="match status" value="1"/>
</dbReference>
<dbReference type="Gene3D" id="3.50.50.60">
    <property type="entry name" value="FAD/NAD(P)-binding domain"/>
    <property type="match status" value="1"/>
</dbReference>
<accession>A0ABR2CBG7</accession>
<keyword evidence="6 10" id="KW-0274">FAD</keyword>
<evidence type="ECO:0000256" key="2">
    <source>
        <dbReference type="ARBA" id="ARBA00005018"/>
    </source>
</evidence>
<dbReference type="Pfam" id="PF13450">
    <property type="entry name" value="NAD_binding_8"/>
    <property type="match status" value="1"/>
</dbReference>
<evidence type="ECO:0000256" key="4">
    <source>
        <dbReference type="ARBA" id="ARBA00012312"/>
    </source>
</evidence>
<dbReference type="Proteomes" id="UP001472677">
    <property type="component" value="Unassembled WGS sequence"/>
</dbReference>
<evidence type="ECO:0000313" key="12">
    <source>
        <dbReference type="EMBL" id="KAK8516601.1"/>
    </source>
</evidence>